<feature type="non-terminal residue" evidence="1">
    <location>
        <position position="1"/>
    </location>
</feature>
<dbReference type="Proteomes" id="UP000075243">
    <property type="component" value="Chromosome 7"/>
</dbReference>
<gene>
    <name evidence="1" type="ORF">KK1_019103</name>
</gene>
<dbReference type="EMBL" id="CM003609">
    <property type="protein sequence ID" value="KYP64503.1"/>
    <property type="molecule type" value="Genomic_DNA"/>
</dbReference>
<dbReference type="Gramene" id="C.cajan_18560.t">
    <property type="protein sequence ID" value="C.cajan_18560.t.cds1"/>
    <property type="gene ID" value="C.cajan_18560"/>
</dbReference>
<accession>A0A151TBV1</accession>
<organism evidence="1 2">
    <name type="scientific">Cajanus cajan</name>
    <name type="common">Pigeon pea</name>
    <name type="synonym">Cajanus indicus</name>
    <dbReference type="NCBI Taxonomy" id="3821"/>
    <lineage>
        <taxon>Eukaryota</taxon>
        <taxon>Viridiplantae</taxon>
        <taxon>Streptophyta</taxon>
        <taxon>Embryophyta</taxon>
        <taxon>Tracheophyta</taxon>
        <taxon>Spermatophyta</taxon>
        <taxon>Magnoliopsida</taxon>
        <taxon>eudicotyledons</taxon>
        <taxon>Gunneridae</taxon>
        <taxon>Pentapetalae</taxon>
        <taxon>rosids</taxon>
        <taxon>fabids</taxon>
        <taxon>Fabales</taxon>
        <taxon>Fabaceae</taxon>
        <taxon>Papilionoideae</taxon>
        <taxon>50 kb inversion clade</taxon>
        <taxon>NPAAA clade</taxon>
        <taxon>indigoferoid/millettioid clade</taxon>
        <taxon>Phaseoleae</taxon>
        <taxon>Cajanus</taxon>
    </lineage>
</organism>
<evidence type="ECO:0000313" key="1">
    <source>
        <dbReference type="EMBL" id="KYP64503.1"/>
    </source>
</evidence>
<dbReference type="OMA" id="FEIHGWA"/>
<keyword evidence="2" id="KW-1185">Reference proteome</keyword>
<dbReference type="AlphaFoldDB" id="A0A151TBV1"/>
<protein>
    <submittedName>
        <fullName evidence="1">Uncharacterized protein</fullName>
    </submittedName>
</protein>
<proteinExistence type="predicted"/>
<sequence>GPKLFRVFNCLFLDEKFLDYVDKTLKRFEIHGWAAYMFKEKLKILKGDLKKWNKYIFGDLDRMTEDLVGKINKLDIKDEEGGLT</sequence>
<evidence type="ECO:0000313" key="2">
    <source>
        <dbReference type="Proteomes" id="UP000075243"/>
    </source>
</evidence>
<name>A0A151TBV1_CAJCA</name>
<reference evidence="1 2" key="1">
    <citation type="journal article" date="2012" name="Nat. Biotechnol.">
        <title>Draft genome sequence of pigeonpea (Cajanus cajan), an orphan legume crop of resource-poor farmers.</title>
        <authorList>
            <person name="Varshney R.K."/>
            <person name="Chen W."/>
            <person name="Li Y."/>
            <person name="Bharti A.K."/>
            <person name="Saxena R.K."/>
            <person name="Schlueter J.A."/>
            <person name="Donoghue M.T."/>
            <person name="Azam S."/>
            <person name="Fan G."/>
            <person name="Whaley A.M."/>
            <person name="Farmer A.D."/>
            <person name="Sheridan J."/>
            <person name="Iwata A."/>
            <person name="Tuteja R."/>
            <person name="Penmetsa R.V."/>
            <person name="Wu W."/>
            <person name="Upadhyaya H.D."/>
            <person name="Yang S.P."/>
            <person name="Shah T."/>
            <person name="Saxena K.B."/>
            <person name="Michael T."/>
            <person name="McCombie W.R."/>
            <person name="Yang B."/>
            <person name="Zhang G."/>
            <person name="Yang H."/>
            <person name="Wang J."/>
            <person name="Spillane C."/>
            <person name="Cook D.R."/>
            <person name="May G.D."/>
            <person name="Xu X."/>
            <person name="Jackson S.A."/>
        </authorList>
    </citation>
    <scope>NUCLEOTIDE SEQUENCE [LARGE SCALE GENOMIC DNA]</scope>
    <source>
        <strain evidence="2">cv. Asha</strain>
    </source>
</reference>